<keyword evidence="2" id="KW-1185">Reference proteome</keyword>
<organism evidence="1 2">
    <name type="scientific">Thelohanellus kitauei</name>
    <name type="common">Myxosporean</name>
    <dbReference type="NCBI Taxonomy" id="669202"/>
    <lineage>
        <taxon>Eukaryota</taxon>
        <taxon>Metazoa</taxon>
        <taxon>Cnidaria</taxon>
        <taxon>Myxozoa</taxon>
        <taxon>Myxosporea</taxon>
        <taxon>Bivalvulida</taxon>
        <taxon>Platysporina</taxon>
        <taxon>Myxobolidae</taxon>
        <taxon>Thelohanellus</taxon>
    </lineage>
</organism>
<evidence type="ECO:0000313" key="2">
    <source>
        <dbReference type="Proteomes" id="UP000031668"/>
    </source>
</evidence>
<dbReference type="AlphaFoldDB" id="A0A0C2MM92"/>
<gene>
    <name evidence="1" type="ORF">RF11_07002</name>
</gene>
<comment type="caution">
    <text evidence="1">The sequence shown here is derived from an EMBL/GenBank/DDBJ whole genome shotgun (WGS) entry which is preliminary data.</text>
</comment>
<accession>A0A0C2MM92</accession>
<sequence>MMCERKHSRTLECYHDFVTYPGNKSCEALLKNKIMAKEIEKIELNKPFSEESPSIVYANIKTLKTATRISNIHTDATMKSFFKSKNSKMMFDPDIYISGSQSIYTDGFADIYNESGFHQSTENIYDLNTDVNSTGAGIGSGSNNYGSFLDEDDNYSVYQPAGEYVENNMDKLLGNTNKYIE</sequence>
<protein>
    <submittedName>
        <fullName evidence="1">Uncharacterized protein</fullName>
    </submittedName>
</protein>
<proteinExistence type="predicted"/>
<dbReference type="EMBL" id="JWZT01003808">
    <property type="protein sequence ID" value="KII65485.1"/>
    <property type="molecule type" value="Genomic_DNA"/>
</dbReference>
<dbReference type="Proteomes" id="UP000031668">
    <property type="component" value="Unassembled WGS sequence"/>
</dbReference>
<name>A0A0C2MM92_THEKT</name>
<evidence type="ECO:0000313" key="1">
    <source>
        <dbReference type="EMBL" id="KII65485.1"/>
    </source>
</evidence>
<reference evidence="1 2" key="1">
    <citation type="journal article" date="2014" name="Genome Biol. Evol.">
        <title>The genome of the myxosporean Thelohanellus kitauei shows adaptations to nutrient acquisition within its fish host.</title>
        <authorList>
            <person name="Yang Y."/>
            <person name="Xiong J."/>
            <person name="Zhou Z."/>
            <person name="Huo F."/>
            <person name="Miao W."/>
            <person name="Ran C."/>
            <person name="Liu Y."/>
            <person name="Zhang J."/>
            <person name="Feng J."/>
            <person name="Wang M."/>
            <person name="Wang M."/>
            <person name="Wang L."/>
            <person name="Yao B."/>
        </authorList>
    </citation>
    <scope>NUCLEOTIDE SEQUENCE [LARGE SCALE GENOMIC DNA]</scope>
    <source>
        <strain evidence="1">Wuqing</strain>
    </source>
</reference>